<dbReference type="EMBL" id="GBRH01277143">
    <property type="protein sequence ID" value="JAD20752.1"/>
    <property type="molecule type" value="Transcribed_RNA"/>
</dbReference>
<keyword evidence="1" id="KW-0472">Membrane</keyword>
<sequence length="25" mass="2907">MAGIGRSYNAVVLWILAYYFIELFP</sequence>
<keyword evidence="1" id="KW-1133">Transmembrane helix</keyword>
<feature type="transmembrane region" description="Helical" evidence="1">
    <location>
        <begin position="7"/>
        <end position="24"/>
    </location>
</feature>
<evidence type="ECO:0000313" key="2">
    <source>
        <dbReference type="EMBL" id="JAD20752.1"/>
    </source>
</evidence>
<evidence type="ECO:0000256" key="1">
    <source>
        <dbReference type="SAM" id="Phobius"/>
    </source>
</evidence>
<proteinExistence type="predicted"/>
<accession>A0A0A8YBA4</accession>
<reference evidence="2" key="2">
    <citation type="journal article" date="2015" name="Data Brief">
        <title>Shoot transcriptome of the giant reed, Arundo donax.</title>
        <authorList>
            <person name="Barrero R.A."/>
            <person name="Guerrero F.D."/>
            <person name="Moolhuijzen P."/>
            <person name="Goolsby J.A."/>
            <person name="Tidwell J."/>
            <person name="Bellgard S.E."/>
            <person name="Bellgard M.I."/>
        </authorList>
    </citation>
    <scope>NUCLEOTIDE SEQUENCE</scope>
    <source>
        <tissue evidence="2">Shoot tissue taken approximately 20 cm above the soil surface</tissue>
    </source>
</reference>
<organism evidence="2">
    <name type="scientific">Arundo donax</name>
    <name type="common">Giant reed</name>
    <name type="synonym">Donax arundinaceus</name>
    <dbReference type="NCBI Taxonomy" id="35708"/>
    <lineage>
        <taxon>Eukaryota</taxon>
        <taxon>Viridiplantae</taxon>
        <taxon>Streptophyta</taxon>
        <taxon>Embryophyta</taxon>
        <taxon>Tracheophyta</taxon>
        <taxon>Spermatophyta</taxon>
        <taxon>Magnoliopsida</taxon>
        <taxon>Liliopsida</taxon>
        <taxon>Poales</taxon>
        <taxon>Poaceae</taxon>
        <taxon>PACMAD clade</taxon>
        <taxon>Arundinoideae</taxon>
        <taxon>Arundineae</taxon>
        <taxon>Arundo</taxon>
    </lineage>
</organism>
<protein>
    <submittedName>
        <fullName evidence="2">Uncharacterized protein</fullName>
    </submittedName>
</protein>
<keyword evidence="1" id="KW-0812">Transmembrane</keyword>
<dbReference type="AlphaFoldDB" id="A0A0A8YBA4"/>
<name>A0A0A8YBA4_ARUDO</name>
<reference evidence="2" key="1">
    <citation type="submission" date="2014-09" db="EMBL/GenBank/DDBJ databases">
        <authorList>
            <person name="Magalhaes I.L.F."/>
            <person name="Oliveira U."/>
            <person name="Santos F.R."/>
            <person name="Vidigal T.H.D.A."/>
            <person name="Brescovit A.D."/>
            <person name="Santos A.J."/>
        </authorList>
    </citation>
    <scope>NUCLEOTIDE SEQUENCE</scope>
    <source>
        <tissue evidence="2">Shoot tissue taken approximately 20 cm above the soil surface</tissue>
    </source>
</reference>